<protein>
    <submittedName>
        <fullName evidence="1">NPP1 protein</fullName>
    </submittedName>
</protein>
<comment type="caution">
    <text evidence="1">The sequence shown here is derived from an EMBL/GenBank/DDBJ whole genome shotgun (WGS) entry which is preliminary data.</text>
</comment>
<evidence type="ECO:0000313" key="1">
    <source>
        <dbReference type="EMBL" id="KUF87260.1"/>
    </source>
</evidence>
<organism evidence="1 2">
    <name type="scientific">Phytophthora nicotianae</name>
    <name type="common">Potato buckeye rot agent</name>
    <name type="synonym">Phytophthora parasitica</name>
    <dbReference type="NCBI Taxonomy" id="4792"/>
    <lineage>
        <taxon>Eukaryota</taxon>
        <taxon>Sar</taxon>
        <taxon>Stramenopiles</taxon>
        <taxon>Oomycota</taxon>
        <taxon>Peronosporomycetes</taxon>
        <taxon>Peronosporales</taxon>
        <taxon>Peronosporaceae</taxon>
        <taxon>Phytophthora</taxon>
    </lineage>
</organism>
<dbReference type="PANTHER" id="PTHR19303:SF73">
    <property type="entry name" value="PROTEIN PDC2"/>
    <property type="match status" value="1"/>
</dbReference>
<accession>A0A0W8CTQ2</accession>
<reference evidence="1 2" key="1">
    <citation type="submission" date="2015-11" db="EMBL/GenBank/DDBJ databases">
        <title>Genomes and virulence difference between two physiological races of Phytophthora nicotianae.</title>
        <authorList>
            <person name="Liu H."/>
            <person name="Ma X."/>
            <person name="Yu H."/>
            <person name="Fang D."/>
            <person name="Li Y."/>
            <person name="Wang X."/>
            <person name="Wang W."/>
            <person name="Dong Y."/>
            <person name="Xiao B."/>
        </authorList>
    </citation>
    <scope>NUCLEOTIDE SEQUENCE [LARGE SCALE GENOMIC DNA]</scope>
    <source>
        <strain evidence="2">race 1</strain>
    </source>
</reference>
<gene>
    <name evidence="1" type="ORF">AM588_10002837</name>
</gene>
<dbReference type="GO" id="GO:0003677">
    <property type="term" value="F:DNA binding"/>
    <property type="evidence" value="ECO:0007669"/>
    <property type="project" value="TreeGrafter"/>
</dbReference>
<dbReference type="InterPro" id="IPR050863">
    <property type="entry name" value="CenT-Element_Derived"/>
</dbReference>
<dbReference type="AlphaFoldDB" id="A0A0W8CTQ2"/>
<dbReference type="EMBL" id="LNFP01001195">
    <property type="protein sequence ID" value="KUF87260.1"/>
    <property type="molecule type" value="Genomic_DNA"/>
</dbReference>
<evidence type="ECO:0000313" key="2">
    <source>
        <dbReference type="Proteomes" id="UP000054636"/>
    </source>
</evidence>
<name>A0A0W8CTQ2_PHYNI</name>
<sequence length="208" mass="23808">MGNAKFQVPVKRTTLHGSLKRKRDYTFIPGTHSLRKRLCSSSQQSVDELLIQKIQAYKAWHENATITGANVISIALREGVQLPSGMKPSRGWLYRFKQRTGLWFLLRHGEGGSLDMQVIDEGLKEVQAVVTKYHPRDVYNMDETSFFYRREPKGNLTVDKAEKGKKQSKERITVCVATNADGTDRLFCISLGSPRYHSRSRVEMYLLK</sequence>
<dbReference type="PANTHER" id="PTHR19303">
    <property type="entry name" value="TRANSPOSON"/>
    <property type="match status" value="1"/>
</dbReference>
<dbReference type="GO" id="GO:0005634">
    <property type="term" value="C:nucleus"/>
    <property type="evidence" value="ECO:0007669"/>
    <property type="project" value="TreeGrafter"/>
</dbReference>
<dbReference type="Proteomes" id="UP000054636">
    <property type="component" value="Unassembled WGS sequence"/>
</dbReference>
<proteinExistence type="predicted"/>